<gene>
    <name evidence="1" type="ORF">CA85_18830</name>
</gene>
<dbReference type="GO" id="GO:0005975">
    <property type="term" value="P:carbohydrate metabolic process"/>
    <property type="evidence" value="ECO:0007669"/>
    <property type="project" value="InterPro"/>
</dbReference>
<dbReference type="EMBL" id="SJPK01000003">
    <property type="protein sequence ID" value="TWT73412.1"/>
    <property type="molecule type" value="Genomic_DNA"/>
</dbReference>
<accession>A0A5C5YHV7</accession>
<protein>
    <recommendedName>
        <fullName evidence="3">Metal-independent alpha-mannosidase</fullName>
    </recommendedName>
</protein>
<dbReference type="SUPFAM" id="SSF48208">
    <property type="entry name" value="Six-hairpin glycosidases"/>
    <property type="match status" value="1"/>
</dbReference>
<dbReference type="PIRSF" id="PIRSF028846">
    <property type="entry name" value="UCP028846"/>
    <property type="match status" value="1"/>
</dbReference>
<dbReference type="SMART" id="SM01149">
    <property type="entry name" value="DUF1237"/>
    <property type="match status" value="1"/>
</dbReference>
<dbReference type="InterPro" id="IPR008928">
    <property type="entry name" value="6-hairpin_glycosidase_sf"/>
</dbReference>
<dbReference type="Proteomes" id="UP000318053">
    <property type="component" value="Unassembled WGS sequence"/>
</dbReference>
<keyword evidence="2" id="KW-1185">Reference proteome</keyword>
<evidence type="ECO:0000313" key="1">
    <source>
        <dbReference type="EMBL" id="TWT73412.1"/>
    </source>
</evidence>
<name>A0A5C5YHV7_9BACT</name>
<evidence type="ECO:0008006" key="3">
    <source>
        <dbReference type="Google" id="ProtNLM"/>
    </source>
</evidence>
<dbReference type="InterPro" id="IPR008313">
    <property type="entry name" value="GH125"/>
</dbReference>
<dbReference type="AlphaFoldDB" id="A0A5C5YHV7"/>
<dbReference type="OrthoDB" id="181472at2"/>
<dbReference type="InterPro" id="IPR012341">
    <property type="entry name" value="6hp_glycosidase-like_sf"/>
</dbReference>
<reference evidence="1 2" key="1">
    <citation type="submission" date="2019-02" db="EMBL/GenBank/DDBJ databases">
        <title>Deep-cultivation of Planctomycetes and their phenomic and genomic characterization uncovers novel biology.</title>
        <authorList>
            <person name="Wiegand S."/>
            <person name="Jogler M."/>
            <person name="Boedeker C."/>
            <person name="Pinto D."/>
            <person name="Vollmers J."/>
            <person name="Rivas-Marin E."/>
            <person name="Kohn T."/>
            <person name="Peeters S.H."/>
            <person name="Heuer A."/>
            <person name="Rast P."/>
            <person name="Oberbeckmann S."/>
            <person name="Bunk B."/>
            <person name="Jeske O."/>
            <person name="Meyerdierks A."/>
            <person name="Storesund J.E."/>
            <person name="Kallscheuer N."/>
            <person name="Luecker S."/>
            <person name="Lage O.M."/>
            <person name="Pohl T."/>
            <person name="Merkel B.J."/>
            <person name="Hornburger P."/>
            <person name="Mueller R.-W."/>
            <person name="Bruemmer F."/>
            <person name="Labrenz M."/>
            <person name="Spormann A.M."/>
            <person name="Op Den Camp H."/>
            <person name="Overmann J."/>
            <person name="Amann R."/>
            <person name="Jetten M.S.M."/>
            <person name="Mascher T."/>
            <person name="Medema M.H."/>
            <person name="Devos D.P."/>
            <person name="Kaster A.-K."/>
            <person name="Ovreas L."/>
            <person name="Rohde M."/>
            <person name="Galperin M.Y."/>
            <person name="Jogler C."/>
        </authorList>
    </citation>
    <scope>NUCLEOTIDE SEQUENCE [LARGE SCALE GENOMIC DNA]</scope>
    <source>
        <strain evidence="1 2">CA85</strain>
    </source>
</reference>
<dbReference type="Gene3D" id="1.50.10.10">
    <property type="match status" value="1"/>
</dbReference>
<sequence length="493" mass="55931">MTNAHRPSNSSLLFSRREVFQAAAGVTLAVASSRISVGDDSTGSLEFTSKRPPVDQRRFTCPSVEKTIDRVKADIADPQLAWLFENCYPNTLDTTVDFEESDGQPDTFIITGDIDAMWLRDSTAQVWPYLPYMRSDEKLTRLVKGLIHRQNRCILLDPYANAFYKDPTQPSHWASDRPAPIPGVHERKWEIDSLCYPIRLANAYFQRTGDASIFTDEWQNAMRLVVKTFRTEQRKDGTTPYRFLRETSRMLDAPPFDGTGRPIQPVGLIVSGFRPSDDSTLYPFLIPSNLFAIQSLRQLAVIFKEELEDQDFANQCTALADEVQAAIDQYAVRDHLDYGKIYAYEVDGFGNAAFWDDANVPSLMSLAYLGIHQPTDPIYQRTRAFLLSQHNPYYLKGSAAAGQASPHTGKENIWPMGIILRALSSTSQEEVFECVTMLRNTHAGTGFMHESFNKDNPADYSRDWFAWANTLFGELIVKVHDQYPDVLSHRFDD</sequence>
<dbReference type="RefSeq" id="WP_146390943.1">
    <property type="nucleotide sequence ID" value="NZ_SJPK01000003.1"/>
</dbReference>
<organism evidence="1 2">
    <name type="scientific">Allorhodopirellula solitaria</name>
    <dbReference type="NCBI Taxonomy" id="2527987"/>
    <lineage>
        <taxon>Bacteria</taxon>
        <taxon>Pseudomonadati</taxon>
        <taxon>Planctomycetota</taxon>
        <taxon>Planctomycetia</taxon>
        <taxon>Pirellulales</taxon>
        <taxon>Pirellulaceae</taxon>
        <taxon>Allorhodopirellula</taxon>
    </lineage>
</organism>
<dbReference type="Pfam" id="PF06824">
    <property type="entry name" value="Glyco_hydro_125"/>
    <property type="match status" value="1"/>
</dbReference>
<dbReference type="PANTHER" id="PTHR31047">
    <property type="entry name" value="MEIOTICALLY UP-REGULATED GENE 157 PROTEIN"/>
    <property type="match status" value="1"/>
</dbReference>
<evidence type="ECO:0000313" key="2">
    <source>
        <dbReference type="Proteomes" id="UP000318053"/>
    </source>
</evidence>
<dbReference type="PANTHER" id="PTHR31047:SF0">
    <property type="entry name" value="MEIOTICALLY UP-REGULATED GENE 157 PROTEIN"/>
    <property type="match status" value="1"/>
</dbReference>
<comment type="caution">
    <text evidence="1">The sequence shown here is derived from an EMBL/GenBank/DDBJ whole genome shotgun (WGS) entry which is preliminary data.</text>
</comment>
<proteinExistence type="predicted"/>